<feature type="region of interest" description="Disordered" evidence="1">
    <location>
        <begin position="1"/>
        <end position="88"/>
    </location>
</feature>
<feature type="compositionally biased region" description="Polar residues" evidence="1">
    <location>
        <begin position="60"/>
        <end position="71"/>
    </location>
</feature>
<reference evidence="2" key="1">
    <citation type="journal article" date="2022" name="bioRxiv">
        <title>Sequencing and chromosome-scale assembly of the giantPleurodeles waltlgenome.</title>
        <authorList>
            <person name="Brown T."/>
            <person name="Elewa A."/>
            <person name="Iarovenko S."/>
            <person name="Subramanian E."/>
            <person name="Araus A.J."/>
            <person name="Petzold A."/>
            <person name="Susuki M."/>
            <person name="Suzuki K.-i.T."/>
            <person name="Hayashi T."/>
            <person name="Toyoda A."/>
            <person name="Oliveira C."/>
            <person name="Osipova E."/>
            <person name="Leigh N.D."/>
            <person name="Simon A."/>
            <person name="Yun M.H."/>
        </authorList>
    </citation>
    <scope>NUCLEOTIDE SEQUENCE</scope>
    <source>
        <strain evidence="2">20211129_DDA</strain>
        <tissue evidence="2">Liver</tissue>
    </source>
</reference>
<dbReference type="AlphaFoldDB" id="A0AAV7RVV0"/>
<evidence type="ECO:0000256" key="1">
    <source>
        <dbReference type="SAM" id="MobiDB-lite"/>
    </source>
</evidence>
<evidence type="ECO:0000313" key="3">
    <source>
        <dbReference type="Proteomes" id="UP001066276"/>
    </source>
</evidence>
<sequence length="124" mass="13828">MSRDVNPEIQVEKEEHVQMRGWLPRNAEEPEDADERGKQENAAPKTEKPGTPPPKTSPAETPSQSDQTNVKASHSGLLSGASLTPTPEGYIKKIEKATYRSLWFLFLPLRGSHDKEVPAQRGRK</sequence>
<feature type="compositionally biased region" description="Low complexity" evidence="1">
    <location>
        <begin position="72"/>
        <end position="83"/>
    </location>
</feature>
<name>A0AAV7RVV0_PLEWA</name>
<organism evidence="2 3">
    <name type="scientific">Pleurodeles waltl</name>
    <name type="common">Iberian ribbed newt</name>
    <dbReference type="NCBI Taxonomy" id="8319"/>
    <lineage>
        <taxon>Eukaryota</taxon>
        <taxon>Metazoa</taxon>
        <taxon>Chordata</taxon>
        <taxon>Craniata</taxon>
        <taxon>Vertebrata</taxon>
        <taxon>Euteleostomi</taxon>
        <taxon>Amphibia</taxon>
        <taxon>Batrachia</taxon>
        <taxon>Caudata</taxon>
        <taxon>Salamandroidea</taxon>
        <taxon>Salamandridae</taxon>
        <taxon>Pleurodelinae</taxon>
        <taxon>Pleurodeles</taxon>
    </lineage>
</organism>
<dbReference type="Proteomes" id="UP001066276">
    <property type="component" value="Chromosome 5"/>
</dbReference>
<comment type="caution">
    <text evidence="2">The sequence shown here is derived from an EMBL/GenBank/DDBJ whole genome shotgun (WGS) entry which is preliminary data.</text>
</comment>
<dbReference type="EMBL" id="JANPWB010000009">
    <property type="protein sequence ID" value="KAJ1155045.1"/>
    <property type="molecule type" value="Genomic_DNA"/>
</dbReference>
<evidence type="ECO:0000313" key="2">
    <source>
        <dbReference type="EMBL" id="KAJ1155045.1"/>
    </source>
</evidence>
<keyword evidence="3" id="KW-1185">Reference proteome</keyword>
<feature type="compositionally biased region" description="Basic and acidic residues" evidence="1">
    <location>
        <begin position="1"/>
        <end position="18"/>
    </location>
</feature>
<proteinExistence type="predicted"/>
<protein>
    <submittedName>
        <fullName evidence="2">Uncharacterized protein</fullName>
    </submittedName>
</protein>
<accession>A0AAV7RVV0</accession>
<gene>
    <name evidence="2" type="ORF">NDU88_007781</name>
</gene>